<protein>
    <submittedName>
        <fullName evidence="1">Putative secreted protein</fullName>
    </submittedName>
</protein>
<accession>A0A2M4B1H8</accession>
<sequence length="78" mass="9052">MCLWLIWLRFTECRPIFDSSPFSSSYFRLLLLALFFDTGSLLTNCPFIVCPTAPKYAPKKNQQTNDQHFIIALITAFQ</sequence>
<name>A0A2M4B1H8_9DIPT</name>
<organism evidence="1">
    <name type="scientific">Anopheles triannulatus</name>
    <dbReference type="NCBI Taxonomy" id="58253"/>
    <lineage>
        <taxon>Eukaryota</taxon>
        <taxon>Metazoa</taxon>
        <taxon>Ecdysozoa</taxon>
        <taxon>Arthropoda</taxon>
        <taxon>Hexapoda</taxon>
        <taxon>Insecta</taxon>
        <taxon>Pterygota</taxon>
        <taxon>Neoptera</taxon>
        <taxon>Endopterygota</taxon>
        <taxon>Diptera</taxon>
        <taxon>Nematocera</taxon>
        <taxon>Culicoidea</taxon>
        <taxon>Culicidae</taxon>
        <taxon>Anophelinae</taxon>
        <taxon>Anopheles</taxon>
    </lineage>
</organism>
<dbReference type="AlphaFoldDB" id="A0A2M4B1H8"/>
<proteinExistence type="predicted"/>
<evidence type="ECO:0000313" key="1">
    <source>
        <dbReference type="EMBL" id="MBW46887.1"/>
    </source>
</evidence>
<reference evidence="1" key="1">
    <citation type="submission" date="2018-01" db="EMBL/GenBank/DDBJ databases">
        <title>An insight into the sialome of Amazonian anophelines.</title>
        <authorList>
            <person name="Ribeiro J.M."/>
            <person name="Scarpassa V."/>
            <person name="Calvo E."/>
        </authorList>
    </citation>
    <scope>NUCLEOTIDE SEQUENCE</scope>
    <source>
        <tissue evidence="1">Salivary glands</tissue>
    </source>
</reference>
<dbReference type="EMBL" id="GGFK01013566">
    <property type="protein sequence ID" value="MBW46887.1"/>
    <property type="molecule type" value="Transcribed_RNA"/>
</dbReference>